<evidence type="ECO:0000313" key="2">
    <source>
        <dbReference type="EMBL" id="WED65302.1"/>
    </source>
</evidence>
<evidence type="ECO:0008006" key="4">
    <source>
        <dbReference type="Google" id="ProtNLM"/>
    </source>
</evidence>
<sequence>MFATAAPSPGATVRTLPTTLAWVLRIATAGCFIGHGAFGVITKAGWLPYFGVAAIPEPIAWQLMPWVGTMDILMGITMLFLPLRALAMWCVVWAVWTASLRPLSGESVWELFERAGNFGAPLALLALAGWRGRWWTTLQPRSENIATTAMVLRLATATLLIGHAGCNLFDAKPAFLGLYQVILPSANGSALVAVGLFEFALAAAVLLRPSAHLLFFVCAWKLGTEILWPFAGSPFWEFIERFGSYGVPLALALLLSRTRP</sequence>
<keyword evidence="1" id="KW-1133">Transmembrane helix</keyword>
<dbReference type="Proteomes" id="UP001218638">
    <property type="component" value="Chromosome"/>
</dbReference>
<dbReference type="AlphaFoldDB" id="A0AAF0A1S7"/>
<dbReference type="KEGG" id="slom:PXH66_00380"/>
<reference evidence="2" key="1">
    <citation type="submission" date="2023-03" db="EMBL/GenBank/DDBJ databases">
        <title>Lomoglobus Profundus gen. nov., sp. nov., a novel member of the phylum Verrucomicrobia, isolated from deep-marine sediment of South China Sea.</title>
        <authorList>
            <person name="Ahmad T."/>
            <person name="Ishaq S.E."/>
            <person name="Wang F."/>
        </authorList>
    </citation>
    <scope>NUCLEOTIDE SEQUENCE</scope>
    <source>
        <strain evidence="2">LMO-M01</strain>
    </source>
</reference>
<feature type="transmembrane region" description="Helical" evidence="1">
    <location>
        <begin position="185"/>
        <end position="206"/>
    </location>
</feature>
<accession>A0AAF0A1S7</accession>
<gene>
    <name evidence="2" type="ORF">PXH66_00380</name>
</gene>
<dbReference type="EMBL" id="CP119075">
    <property type="protein sequence ID" value="WED65302.1"/>
    <property type="molecule type" value="Genomic_DNA"/>
</dbReference>
<keyword evidence="1" id="KW-0472">Membrane</keyword>
<feature type="transmembrane region" description="Helical" evidence="1">
    <location>
        <begin position="213"/>
        <end position="232"/>
    </location>
</feature>
<feature type="transmembrane region" description="Helical" evidence="1">
    <location>
        <begin position="144"/>
        <end position="165"/>
    </location>
</feature>
<feature type="transmembrane region" description="Helical" evidence="1">
    <location>
        <begin position="20"/>
        <end position="41"/>
    </location>
</feature>
<feature type="transmembrane region" description="Helical" evidence="1">
    <location>
        <begin position="72"/>
        <end position="95"/>
    </location>
</feature>
<protein>
    <recommendedName>
        <fullName evidence="4">DoxX family protein</fullName>
    </recommendedName>
</protein>
<keyword evidence="3" id="KW-1185">Reference proteome</keyword>
<name>A0AAF0A1S7_9BACT</name>
<organism evidence="2 3">
    <name type="scientific">Synoicihabitans lomoniglobus</name>
    <dbReference type="NCBI Taxonomy" id="2909285"/>
    <lineage>
        <taxon>Bacteria</taxon>
        <taxon>Pseudomonadati</taxon>
        <taxon>Verrucomicrobiota</taxon>
        <taxon>Opitutia</taxon>
        <taxon>Opitutales</taxon>
        <taxon>Opitutaceae</taxon>
        <taxon>Synoicihabitans</taxon>
    </lineage>
</organism>
<evidence type="ECO:0000256" key="1">
    <source>
        <dbReference type="SAM" id="Phobius"/>
    </source>
</evidence>
<dbReference type="RefSeq" id="WP_330929249.1">
    <property type="nucleotide sequence ID" value="NZ_CP119075.1"/>
</dbReference>
<proteinExistence type="predicted"/>
<evidence type="ECO:0000313" key="3">
    <source>
        <dbReference type="Proteomes" id="UP001218638"/>
    </source>
</evidence>
<keyword evidence="1" id="KW-0812">Transmembrane</keyword>